<evidence type="ECO:0000313" key="1">
    <source>
        <dbReference type="EMBL" id="TVT31024.1"/>
    </source>
</evidence>
<dbReference type="EMBL" id="VMRX01000049">
    <property type="protein sequence ID" value="TVT31024.1"/>
    <property type="molecule type" value="Genomic_DNA"/>
</dbReference>
<sequence length="126" mass="14259">MWKAEFQTHNSEFDRYEGMKTNYTLLLQQEGQVLRGVTEKVSEEIEGETKSYQPYDRVHGQASGTIAYRVFSNSTIDLVILENGRVRESSSILNLEVVSQDRLEGTFTSTAADSKGTVVFSRAERL</sequence>
<protein>
    <submittedName>
        <fullName evidence="1">Uncharacterized protein</fullName>
    </submittedName>
</protein>
<gene>
    <name evidence="1" type="ORF">FHK81_15775</name>
</gene>
<dbReference type="RefSeq" id="WP_273134873.1">
    <property type="nucleotide sequence ID" value="NZ_VMRX01000049.1"/>
</dbReference>
<name>A0A558B3C9_9GAMM</name>
<dbReference type="Proteomes" id="UP000319142">
    <property type="component" value="Unassembled WGS sequence"/>
</dbReference>
<accession>A0A558B3C9</accession>
<dbReference type="AlphaFoldDB" id="A0A558B3C9"/>
<evidence type="ECO:0000313" key="2">
    <source>
        <dbReference type="Proteomes" id="UP000319142"/>
    </source>
</evidence>
<proteinExistence type="predicted"/>
<comment type="caution">
    <text evidence="1">The sequence shown here is derived from an EMBL/GenBank/DDBJ whole genome shotgun (WGS) entry which is preliminary data.</text>
</comment>
<reference evidence="1 2" key="1">
    <citation type="submission" date="2019-07" db="EMBL/GenBank/DDBJ databases">
        <title>The pathways for chlorine oxyanion respiration interact through the shared metabolite chlorate.</title>
        <authorList>
            <person name="Barnum T.P."/>
            <person name="Cheng Y."/>
            <person name="Hill K.A."/>
            <person name="Lucas L.N."/>
            <person name="Carlson H.K."/>
            <person name="Coates J.D."/>
        </authorList>
    </citation>
    <scope>NUCLEOTIDE SEQUENCE [LARGE SCALE GENOMIC DNA]</scope>
    <source>
        <strain evidence="1">UCB</strain>
    </source>
</reference>
<organism evidence="1 2">
    <name type="scientific">Marinobacter vinifirmus</name>
    <dbReference type="NCBI Taxonomy" id="355591"/>
    <lineage>
        <taxon>Bacteria</taxon>
        <taxon>Pseudomonadati</taxon>
        <taxon>Pseudomonadota</taxon>
        <taxon>Gammaproteobacteria</taxon>
        <taxon>Pseudomonadales</taxon>
        <taxon>Marinobacteraceae</taxon>
        <taxon>Marinobacter</taxon>
    </lineage>
</organism>